<evidence type="ECO:0000256" key="14">
    <source>
        <dbReference type="PROSITE-ProRule" id="PRU00555"/>
    </source>
</evidence>
<dbReference type="EMBL" id="JANPWB010000013">
    <property type="protein sequence ID" value="KAJ1103980.1"/>
    <property type="molecule type" value="Genomic_DNA"/>
</dbReference>
<dbReference type="PROSITE" id="PS51210">
    <property type="entry name" value="PLA2C"/>
    <property type="match status" value="1"/>
</dbReference>
<evidence type="ECO:0000259" key="18">
    <source>
        <dbReference type="PROSITE" id="PS51210"/>
    </source>
</evidence>
<comment type="cofactor">
    <cofactor evidence="2">
        <name>Ca(2+)</name>
        <dbReference type="ChEBI" id="CHEBI:29108"/>
    </cofactor>
</comment>
<keyword evidence="7 14" id="KW-0378">Hydrolase</keyword>
<evidence type="ECO:0000256" key="3">
    <source>
        <dbReference type="ARBA" id="ARBA00004170"/>
    </source>
</evidence>
<proteinExistence type="predicted"/>
<evidence type="ECO:0000256" key="15">
    <source>
        <dbReference type="RuleBase" id="RU362102"/>
    </source>
</evidence>
<evidence type="ECO:0000256" key="4">
    <source>
        <dbReference type="ARBA" id="ARBA00004514"/>
    </source>
</evidence>
<keyword evidence="11" id="KW-0472">Membrane</keyword>
<dbReference type="FunFam" id="2.60.40.150:FF:000030">
    <property type="entry name" value="Phospholipase A2"/>
    <property type="match status" value="1"/>
</dbReference>
<dbReference type="GO" id="GO:0005544">
    <property type="term" value="F:calcium-dependent phospholipid binding"/>
    <property type="evidence" value="ECO:0007669"/>
    <property type="project" value="TreeGrafter"/>
</dbReference>
<reference evidence="19" key="1">
    <citation type="journal article" date="2022" name="bioRxiv">
        <title>Sequencing and chromosome-scale assembly of the giantPleurodeles waltlgenome.</title>
        <authorList>
            <person name="Brown T."/>
            <person name="Elewa A."/>
            <person name="Iarovenko S."/>
            <person name="Subramanian E."/>
            <person name="Araus A.J."/>
            <person name="Petzold A."/>
            <person name="Susuki M."/>
            <person name="Suzuki K.-i.T."/>
            <person name="Hayashi T."/>
            <person name="Toyoda A."/>
            <person name="Oliveira C."/>
            <person name="Osipova E."/>
            <person name="Leigh N.D."/>
            <person name="Simon A."/>
            <person name="Yun M.H."/>
        </authorList>
    </citation>
    <scope>NUCLEOTIDE SEQUENCE</scope>
    <source>
        <strain evidence="19">20211129_DDA</strain>
        <tissue evidence="19">Liver</tissue>
    </source>
</reference>
<dbReference type="SUPFAM" id="SSF52151">
    <property type="entry name" value="FabD/lysophospholipase-like"/>
    <property type="match status" value="1"/>
</dbReference>
<evidence type="ECO:0000256" key="5">
    <source>
        <dbReference type="ARBA" id="ARBA00022490"/>
    </source>
</evidence>
<dbReference type="GO" id="GO:0016020">
    <property type="term" value="C:membrane"/>
    <property type="evidence" value="ECO:0007669"/>
    <property type="project" value="UniProtKB-SubCell"/>
</dbReference>
<dbReference type="InterPro" id="IPR002642">
    <property type="entry name" value="LysoPLipase_cat_dom"/>
</dbReference>
<evidence type="ECO:0000256" key="10">
    <source>
        <dbReference type="ARBA" id="ARBA00023098"/>
    </source>
</evidence>
<evidence type="ECO:0000256" key="11">
    <source>
        <dbReference type="ARBA" id="ARBA00023136"/>
    </source>
</evidence>
<dbReference type="InterPro" id="IPR041847">
    <property type="entry name" value="C2_cPLA2"/>
</dbReference>
<dbReference type="Pfam" id="PF01735">
    <property type="entry name" value="PLA2_B"/>
    <property type="match status" value="1"/>
</dbReference>
<dbReference type="InterPro" id="IPR040723">
    <property type="entry name" value="cPLA2_C2"/>
</dbReference>
<evidence type="ECO:0000256" key="6">
    <source>
        <dbReference type="ARBA" id="ARBA00022723"/>
    </source>
</evidence>
<dbReference type="SUPFAM" id="SSF49562">
    <property type="entry name" value="C2 domain (Calcium/lipid-binding domain, CaLB)"/>
    <property type="match status" value="1"/>
</dbReference>
<dbReference type="Gene3D" id="2.60.40.150">
    <property type="entry name" value="C2 domain"/>
    <property type="match status" value="1"/>
</dbReference>
<evidence type="ECO:0000256" key="9">
    <source>
        <dbReference type="ARBA" id="ARBA00022963"/>
    </source>
</evidence>
<dbReference type="PROSITE" id="PS50004">
    <property type="entry name" value="C2"/>
    <property type="match status" value="1"/>
</dbReference>
<dbReference type="Pfam" id="PF18695">
    <property type="entry name" value="cPLA2_C2"/>
    <property type="match status" value="1"/>
</dbReference>
<evidence type="ECO:0000256" key="1">
    <source>
        <dbReference type="ARBA" id="ARBA00001604"/>
    </source>
</evidence>
<dbReference type="GO" id="GO:0005509">
    <property type="term" value="F:calcium ion binding"/>
    <property type="evidence" value="ECO:0007669"/>
    <property type="project" value="InterPro"/>
</dbReference>
<comment type="catalytic activity">
    <reaction evidence="1 15">
        <text>a 1,2-diacyl-sn-glycero-3-phosphocholine + H2O = a 1-acyl-sn-glycero-3-phosphocholine + a fatty acid + H(+)</text>
        <dbReference type="Rhea" id="RHEA:15801"/>
        <dbReference type="ChEBI" id="CHEBI:15377"/>
        <dbReference type="ChEBI" id="CHEBI:15378"/>
        <dbReference type="ChEBI" id="CHEBI:28868"/>
        <dbReference type="ChEBI" id="CHEBI:57643"/>
        <dbReference type="ChEBI" id="CHEBI:58168"/>
        <dbReference type="EC" id="3.1.1.4"/>
    </reaction>
</comment>
<evidence type="ECO:0000313" key="19">
    <source>
        <dbReference type="EMBL" id="KAJ1103980.1"/>
    </source>
</evidence>
<comment type="function">
    <text evidence="13">Selectively hydrolyzes arachidonyl phospholipids in the sn-2 position releasing arachidonic acid. Together with its lysophospholipid activity, it is implicated in the initiation of the inflammatory response.</text>
</comment>
<keyword evidence="20" id="KW-1185">Reference proteome</keyword>
<dbReference type="PANTHER" id="PTHR10728">
    <property type="entry name" value="CYTOSOLIC PHOSPHOLIPASE A2"/>
    <property type="match status" value="1"/>
</dbReference>
<keyword evidence="8 15" id="KW-0106">Calcium</keyword>
<protein>
    <recommendedName>
        <fullName evidence="15">Phospholipase A2</fullName>
        <ecNumber evidence="15">3.1.1.4</ecNumber>
    </recommendedName>
</protein>
<dbReference type="GO" id="GO:0005829">
    <property type="term" value="C:cytosol"/>
    <property type="evidence" value="ECO:0007669"/>
    <property type="project" value="UniProtKB-SubCell"/>
</dbReference>
<keyword evidence="10 14" id="KW-0443">Lipid metabolism</keyword>
<sequence length="847" mass="97017">MSCASWWRAMAQQQQQSAVPHLPEDFPKPGPRRKGALSTHPYQDEVSSYMLSVRIIRARNIRSADILSKPDCYVKVYLPTASSEKKQTKTIWNSKSPVWDETFQFRIVKEVMNILELSVYDEDVGTKDDLLFTLSIDLAEVSPGEPIHKTFALNPQGMEELDVEFKMTRIPESSEKILTNEVLVAREVSCLEVEVDKNPENVKETKELLLTLNGSYEECQKTLVSSASDGHSTETFLFHTLKGWERELTASLKTPTSRFDVTFRGNSPDCPIGCVTAPVNVFPVGQDVKVKLEAAREEHVDLQLKLKECPEDLSVRLGFDLCEQEKQFLQKRKTVVAAALRNILHLEEDLKDHEIPVVAVTATGGGIRAMTSMYSHLSALQKMDLLDCVTYITGASGSTWAMSKLYEDADWSSKDLTAPIDKACKGVMRSKKNAFKWGRLKYYRGELSQRSEEGHRTSFTDLWGLILESMFHNGRTESKLSDQQRALERGQNPLPLYLAMNVKPEENSTTDFKEWCEFSPYEVGLIKYGAFIRSELFGSEFFMGRLMKRHPEQRICFLQGLWGNIYSVNLVDTWYIATHSDHFWEQWFRNRVKEIDKDTVQTKRKSPRMKTLLHTPPGMLSNTLKDILTNRFIDGEQHNFLKGLQMHKGYSDYSQFSTWKDCQLDSYPNQLTPSADRLCLVDAGYYINASYPPLFKAERKVDVILSFDYTLNTPLMAVEQTGKYCSEQGIAFPKIELSDEEKKSTKECYTFTDTENPNAPIVLHFPLVNDTFREFKAPGVRRTSAELADGNVDVSSNWTPYYLTSFTYKQRDYDQLLKLTEYNLLNNKDQIVKALRTAVERRKSKQS</sequence>
<feature type="domain" description="PLA2c" evidence="18">
    <location>
        <begin position="308"/>
        <end position="847"/>
    </location>
</feature>
<dbReference type="InterPro" id="IPR035892">
    <property type="entry name" value="C2_domain_sf"/>
</dbReference>
<evidence type="ECO:0000256" key="16">
    <source>
        <dbReference type="SAM" id="MobiDB-lite"/>
    </source>
</evidence>
<evidence type="ECO:0000313" key="20">
    <source>
        <dbReference type="Proteomes" id="UP001066276"/>
    </source>
</evidence>
<dbReference type="Proteomes" id="UP001066276">
    <property type="component" value="Chromosome 9"/>
</dbReference>
<dbReference type="SMART" id="SM00239">
    <property type="entry name" value="C2"/>
    <property type="match status" value="1"/>
</dbReference>
<dbReference type="GO" id="GO:0004622">
    <property type="term" value="F:phosphatidylcholine lysophospholipase activity"/>
    <property type="evidence" value="ECO:0007669"/>
    <property type="project" value="UniProtKB-EC"/>
</dbReference>
<comment type="catalytic activity">
    <reaction evidence="12">
        <text>a 1-acyl-sn-glycero-3-phosphocholine + H2O = sn-glycerol 3-phosphocholine + a fatty acid + H(+)</text>
        <dbReference type="Rhea" id="RHEA:15177"/>
        <dbReference type="ChEBI" id="CHEBI:15377"/>
        <dbReference type="ChEBI" id="CHEBI:15378"/>
        <dbReference type="ChEBI" id="CHEBI:16870"/>
        <dbReference type="ChEBI" id="CHEBI:28868"/>
        <dbReference type="ChEBI" id="CHEBI:58168"/>
        <dbReference type="EC" id="3.1.1.5"/>
    </reaction>
</comment>
<dbReference type="Gene3D" id="3.40.1090.10">
    <property type="entry name" value="Cytosolic phospholipase A2 catalytic domain"/>
    <property type="match status" value="1"/>
</dbReference>
<evidence type="ECO:0000256" key="2">
    <source>
        <dbReference type="ARBA" id="ARBA00001913"/>
    </source>
</evidence>
<keyword evidence="6 15" id="KW-0479">Metal-binding</keyword>
<accession>A0AAV7MJL4</accession>
<comment type="caution">
    <text evidence="19">The sequence shown here is derived from an EMBL/GenBank/DDBJ whole genome shotgun (WGS) entry which is preliminary data.</text>
</comment>
<organism evidence="19 20">
    <name type="scientific">Pleurodeles waltl</name>
    <name type="common">Iberian ribbed newt</name>
    <dbReference type="NCBI Taxonomy" id="8319"/>
    <lineage>
        <taxon>Eukaryota</taxon>
        <taxon>Metazoa</taxon>
        <taxon>Chordata</taxon>
        <taxon>Craniata</taxon>
        <taxon>Vertebrata</taxon>
        <taxon>Euteleostomi</taxon>
        <taxon>Amphibia</taxon>
        <taxon>Batrachia</taxon>
        <taxon>Caudata</taxon>
        <taxon>Salamandroidea</taxon>
        <taxon>Salamandridae</taxon>
        <taxon>Pleurodelinae</taxon>
        <taxon>Pleurodeles</taxon>
    </lineage>
</organism>
<evidence type="ECO:0000259" key="17">
    <source>
        <dbReference type="PROSITE" id="PS50004"/>
    </source>
</evidence>
<dbReference type="FunFam" id="3.40.1090.10:FF:000002">
    <property type="entry name" value="Phospholipase A2"/>
    <property type="match status" value="1"/>
</dbReference>
<comment type="domain">
    <text evidence="15">The N-terminal C2 domain associates with lipid membranes upon calcium binding.</text>
</comment>
<dbReference type="PANTHER" id="PTHR10728:SF64">
    <property type="entry name" value="PHOSPHOLIPASE A2"/>
    <property type="match status" value="1"/>
</dbReference>
<evidence type="ECO:0000256" key="13">
    <source>
        <dbReference type="ARBA" id="ARBA00056109"/>
    </source>
</evidence>
<dbReference type="CDD" id="cd04036">
    <property type="entry name" value="C2_cPLA2"/>
    <property type="match status" value="1"/>
</dbReference>
<feature type="domain" description="C2" evidence="17">
    <location>
        <begin position="31"/>
        <end position="151"/>
    </location>
</feature>
<dbReference type="GO" id="GO:0047498">
    <property type="term" value="F:calcium-dependent phospholipase A2 activity"/>
    <property type="evidence" value="ECO:0007669"/>
    <property type="project" value="TreeGrafter"/>
</dbReference>
<comment type="subcellular location">
    <subcellularLocation>
        <location evidence="4">Cytoplasm</location>
        <location evidence="4">Cytosol</location>
    </subcellularLocation>
    <subcellularLocation>
        <location evidence="3">Membrane</location>
        <topology evidence="3">Peripheral membrane protein</topology>
    </subcellularLocation>
</comment>
<evidence type="ECO:0000256" key="8">
    <source>
        <dbReference type="ARBA" id="ARBA00022837"/>
    </source>
</evidence>
<keyword evidence="5 15" id="KW-0963">Cytoplasm</keyword>
<dbReference type="AlphaFoldDB" id="A0AAV7MJL4"/>
<dbReference type="GO" id="GO:0046475">
    <property type="term" value="P:glycerophospholipid catabolic process"/>
    <property type="evidence" value="ECO:0007669"/>
    <property type="project" value="TreeGrafter"/>
</dbReference>
<evidence type="ECO:0000256" key="12">
    <source>
        <dbReference type="ARBA" id="ARBA00049531"/>
    </source>
</evidence>
<evidence type="ECO:0000256" key="7">
    <source>
        <dbReference type="ARBA" id="ARBA00022801"/>
    </source>
</evidence>
<gene>
    <name evidence="19" type="ORF">NDU88_001396</name>
</gene>
<name>A0AAV7MJL4_PLEWA</name>
<keyword evidence="9 14" id="KW-0442">Lipid degradation</keyword>
<dbReference type="InterPro" id="IPR000008">
    <property type="entry name" value="C2_dom"/>
</dbReference>
<dbReference type="InterPro" id="IPR016035">
    <property type="entry name" value="Acyl_Trfase/lysoPLipase"/>
</dbReference>
<dbReference type="EC" id="3.1.1.4" evidence="15"/>
<dbReference type="SMART" id="SM00022">
    <property type="entry name" value="PLAc"/>
    <property type="match status" value="1"/>
</dbReference>
<feature type="region of interest" description="Disordered" evidence="16">
    <location>
        <begin position="15"/>
        <end position="39"/>
    </location>
</feature>
<dbReference type="Pfam" id="PF00168">
    <property type="entry name" value="C2"/>
    <property type="match status" value="1"/>
</dbReference>